<evidence type="ECO:0008006" key="6">
    <source>
        <dbReference type="Google" id="ProtNLM"/>
    </source>
</evidence>
<dbReference type="Gene3D" id="3.30.200.20">
    <property type="entry name" value="Phosphorylase Kinase, domain 1"/>
    <property type="match status" value="1"/>
</dbReference>
<evidence type="ECO:0000313" key="5">
    <source>
        <dbReference type="Proteomes" id="UP001374579"/>
    </source>
</evidence>
<keyword evidence="2" id="KW-1208">Phospholipid metabolism</keyword>
<gene>
    <name evidence="4" type="ORF">V1264_003443</name>
</gene>
<comment type="caution">
    <text evidence="4">The sequence shown here is derived from an EMBL/GenBank/DDBJ whole genome shotgun (WGS) entry which is preliminary data.</text>
</comment>
<dbReference type="GO" id="GO:0005737">
    <property type="term" value="C:cytoplasm"/>
    <property type="evidence" value="ECO:0007669"/>
    <property type="project" value="TreeGrafter"/>
</dbReference>
<keyword evidence="1" id="KW-0443">Lipid metabolism</keyword>
<protein>
    <recommendedName>
        <fullName evidence="6">Choline/ethanolamine kinase</fullName>
    </recommendedName>
</protein>
<dbReference type="GO" id="GO:0004103">
    <property type="term" value="F:choline kinase activity"/>
    <property type="evidence" value="ECO:0007669"/>
    <property type="project" value="TreeGrafter"/>
</dbReference>
<dbReference type="Gene3D" id="3.90.1200.10">
    <property type="match status" value="1"/>
</dbReference>
<dbReference type="GO" id="GO:0004305">
    <property type="term" value="F:ethanolamine kinase activity"/>
    <property type="evidence" value="ECO:0007669"/>
    <property type="project" value="TreeGrafter"/>
</dbReference>
<organism evidence="4 5">
    <name type="scientific">Littorina saxatilis</name>
    <dbReference type="NCBI Taxonomy" id="31220"/>
    <lineage>
        <taxon>Eukaryota</taxon>
        <taxon>Metazoa</taxon>
        <taxon>Spiralia</taxon>
        <taxon>Lophotrochozoa</taxon>
        <taxon>Mollusca</taxon>
        <taxon>Gastropoda</taxon>
        <taxon>Caenogastropoda</taxon>
        <taxon>Littorinimorpha</taxon>
        <taxon>Littorinoidea</taxon>
        <taxon>Littorinidae</taxon>
        <taxon>Littorina</taxon>
    </lineage>
</organism>
<name>A0AAN9B5R3_9CAEN</name>
<sequence>MAAQKEEKRDVVEEPEIKRKAHRWCKDSIGGVWTKVSADEMILEHVSGGMTNYLYLCRLPDRLRPLRDEPHQVLLRIYGHITTSNMDVLVHNSVVFALLAEKRLGPKPYGMFFDGRIEEFILAQPLKHVELSHPEIAQLVAERLATFHSLDMPLCKKPRWMFSIIKRWISEIQNNFSGHSMKGAGGVEGGDSETILRLQAIDMEKECDVLMKIVSKVDSPVVFCHNDLQEGNILYNSSESDPEKKMTIIDWEYGNYNYRGFDLGNHFCEWAIGYDEESFTVEPERYPSRQQQYTFFRHYLKEYGQEDVSAEDLRHMYAEANTFALASHFLWGTWATVQGHSSSINFSFWDYAVSRFEQYFKLKERLPAMLKEDL</sequence>
<dbReference type="GO" id="GO:0006646">
    <property type="term" value="P:phosphatidylethanolamine biosynthetic process"/>
    <property type="evidence" value="ECO:0007669"/>
    <property type="project" value="TreeGrafter"/>
</dbReference>
<proteinExistence type="inferred from homology"/>
<keyword evidence="5" id="KW-1185">Reference proteome</keyword>
<reference evidence="4 5" key="1">
    <citation type="submission" date="2024-02" db="EMBL/GenBank/DDBJ databases">
        <title>Chromosome-scale genome assembly of the rough periwinkle Littorina saxatilis.</title>
        <authorList>
            <person name="De Jode A."/>
            <person name="Faria R."/>
            <person name="Formenti G."/>
            <person name="Sims Y."/>
            <person name="Smith T.P."/>
            <person name="Tracey A."/>
            <person name="Wood J.M.D."/>
            <person name="Zagrodzka Z.B."/>
            <person name="Johannesson K."/>
            <person name="Butlin R.K."/>
            <person name="Leder E.H."/>
        </authorList>
    </citation>
    <scope>NUCLEOTIDE SEQUENCE [LARGE SCALE GENOMIC DNA]</scope>
    <source>
        <strain evidence="4">Snail1</strain>
        <tissue evidence="4">Muscle</tissue>
    </source>
</reference>
<evidence type="ECO:0000256" key="3">
    <source>
        <dbReference type="ARBA" id="ARBA00038211"/>
    </source>
</evidence>
<dbReference type="AlphaFoldDB" id="A0AAN9B5R3"/>
<evidence type="ECO:0000256" key="2">
    <source>
        <dbReference type="ARBA" id="ARBA00023264"/>
    </source>
</evidence>
<dbReference type="SUPFAM" id="SSF56112">
    <property type="entry name" value="Protein kinase-like (PK-like)"/>
    <property type="match status" value="1"/>
</dbReference>
<dbReference type="InterPro" id="IPR011009">
    <property type="entry name" value="Kinase-like_dom_sf"/>
</dbReference>
<keyword evidence="1" id="KW-0444">Lipid biosynthesis</keyword>
<dbReference type="EMBL" id="JBAMIC010000012">
    <property type="protein sequence ID" value="KAK7099283.1"/>
    <property type="molecule type" value="Genomic_DNA"/>
</dbReference>
<dbReference type="Proteomes" id="UP001374579">
    <property type="component" value="Unassembled WGS sequence"/>
</dbReference>
<accession>A0AAN9B5R3</accession>
<keyword evidence="1" id="KW-0594">Phospholipid biosynthesis</keyword>
<evidence type="ECO:0000256" key="1">
    <source>
        <dbReference type="ARBA" id="ARBA00023209"/>
    </source>
</evidence>
<dbReference type="PANTHER" id="PTHR22603">
    <property type="entry name" value="CHOLINE/ETHANOALAMINE KINASE"/>
    <property type="match status" value="1"/>
</dbReference>
<evidence type="ECO:0000313" key="4">
    <source>
        <dbReference type="EMBL" id="KAK7099283.1"/>
    </source>
</evidence>
<dbReference type="Pfam" id="PF01633">
    <property type="entry name" value="Choline_kinase"/>
    <property type="match status" value="1"/>
</dbReference>
<comment type="similarity">
    <text evidence="3">Belongs to the choline/ethanolamine kinase family.</text>
</comment>
<dbReference type="PANTHER" id="PTHR22603:SF93">
    <property type="entry name" value="RE24176P"/>
    <property type="match status" value="1"/>
</dbReference>